<evidence type="ECO:0000256" key="5">
    <source>
        <dbReference type="ARBA" id="ARBA00022531"/>
    </source>
</evidence>
<feature type="binding site" evidence="8">
    <location>
        <position position="72"/>
    </location>
    <ligand>
        <name>chlorophyll a</name>
        <dbReference type="ChEBI" id="CHEBI:58416"/>
        <label>1</label>
    </ligand>
</feature>
<proteinExistence type="inferred from homology"/>
<feature type="binding site" description="axial binding residue" evidence="8">
    <location>
        <position position="74"/>
    </location>
    <ligand>
        <name>chlorophyll b</name>
        <dbReference type="ChEBI" id="CHEBI:61721"/>
        <label>1</label>
    </ligand>
    <ligandPart>
        <name>Mg</name>
        <dbReference type="ChEBI" id="CHEBI:25107"/>
    </ligandPart>
</feature>
<gene>
    <name evidence="10" type="ORF">GOCE00092_LOCUS19422</name>
</gene>
<dbReference type="AlphaFoldDB" id="A0A7S1YFH7"/>
<dbReference type="EMBL" id="HBGK01037443">
    <property type="protein sequence ID" value="CAD9296306.1"/>
    <property type="molecule type" value="Transcribed_RNA"/>
</dbReference>
<keyword evidence="8" id="KW-0157">Chromophore</keyword>
<evidence type="ECO:0000256" key="9">
    <source>
        <dbReference type="SAM" id="SignalP"/>
    </source>
</evidence>
<evidence type="ECO:0008006" key="11">
    <source>
        <dbReference type="Google" id="ProtNLM"/>
    </source>
</evidence>
<evidence type="ECO:0000256" key="3">
    <source>
        <dbReference type="ARBA" id="ARBA00005933"/>
    </source>
</evidence>
<feature type="binding site" evidence="8">
    <location>
        <position position="160"/>
    </location>
    <ligand>
        <name>chlorophyll b</name>
        <dbReference type="ChEBI" id="CHEBI:61721"/>
        <label>3</label>
    </ligand>
</feature>
<dbReference type="GO" id="GO:0016168">
    <property type="term" value="F:chlorophyll binding"/>
    <property type="evidence" value="ECO:0007669"/>
    <property type="project" value="UniProtKB-KW"/>
</dbReference>
<feature type="binding site" evidence="8">
    <location>
        <position position="69"/>
    </location>
    <ligand>
        <name>chlorophyll a</name>
        <dbReference type="ChEBI" id="CHEBI:58416"/>
        <label>1</label>
    </ligand>
</feature>
<feature type="binding site" evidence="8">
    <location>
        <position position="169"/>
    </location>
    <ligand>
        <name>chlorophyll a</name>
        <dbReference type="ChEBI" id="CHEBI:58416"/>
        <label>1</label>
    </ligand>
</feature>
<sequence>MKSVIFSSLIIGAAAFAPSHTSRTTSALQADITSEVGAQAPLGYFDPAGIAGDPTAADQAEFDRRRYIELKHGRVAMLAVVGYLTTYAGVRFPGAEDIPAGFAALSAVPGMVWAQMIATWGMMEAANRDFTGLGEFPGDFRNGALDFGWDKQSDAWKKNKRSIELNNGRAAQMGIFGLMVHDLMGNVGDILPLAN</sequence>
<dbReference type="GO" id="GO:0016020">
    <property type="term" value="C:membrane"/>
    <property type="evidence" value="ECO:0007669"/>
    <property type="project" value="InterPro"/>
</dbReference>
<feature type="binding site" description="axial binding residue" evidence="8">
    <location>
        <position position="112"/>
    </location>
    <ligand>
        <name>chlorophyll b</name>
        <dbReference type="ChEBI" id="CHEBI:61721"/>
        <label>1</label>
    </ligand>
    <ligandPart>
        <name>Mg</name>
        <dbReference type="ChEBI" id="CHEBI:25107"/>
    </ligandPart>
</feature>
<name>A0A7S1YFH7_9STRA</name>
<protein>
    <recommendedName>
        <fullName evidence="11">Plastid light harvesting protein</fullName>
    </recommendedName>
</protein>
<feature type="signal peptide" evidence="9">
    <location>
        <begin position="1"/>
        <end position="15"/>
    </location>
</feature>
<dbReference type="Gene3D" id="1.10.3460.10">
    <property type="entry name" value="Chlorophyll a/b binding protein domain"/>
    <property type="match status" value="1"/>
</dbReference>
<comment type="subcellular location">
    <subcellularLocation>
        <location evidence="2">Plastid</location>
        <location evidence="2">Chloroplast</location>
    </subcellularLocation>
</comment>
<evidence type="ECO:0000256" key="1">
    <source>
        <dbReference type="ARBA" id="ARBA00004022"/>
    </source>
</evidence>
<evidence type="ECO:0000256" key="4">
    <source>
        <dbReference type="ARBA" id="ARBA00022528"/>
    </source>
</evidence>
<feature type="binding site" evidence="8">
    <location>
        <position position="164"/>
    </location>
    <ligand>
        <name>chlorophyll a</name>
        <dbReference type="ChEBI" id="CHEBI:58416"/>
        <label>1</label>
    </ligand>
</feature>
<comment type="similarity">
    <text evidence="3">Belongs to the fucoxanthin chlorophyll protein family.</text>
</comment>
<feature type="binding site" evidence="8">
    <location>
        <position position="167"/>
    </location>
    <ligand>
        <name>chlorophyll a</name>
        <dbReference type="ChEBI" id="CHEBI:58416"/>
        <label>1</label>
    </ligand>
</feature>
<keyword evidence="5" id="KW-0602">Photosynthesis</keyword>
<dbReference type="SUPFAM" id="SSF103511">
    <property type="entry name" value="Chlorophyll a-b binding protein"/>
    <property type="match status" value="1"/>
</dbReference>
<keyword evidence="8" id="KW-0148">Chlorophyll</keyword>
<evidence type="ECO:0000256" key="2">
    <source>
        <dbReference type="ARBA" id="ARBA00004229"/>
    </source>
</evidence>
<feature type="chain" id="PRO_5031129468" description="Plastid light harvesting protein" evidence="9">
    <location>
        <begin position="16"/>
        <end position="195"/>
    </location>
</feature>
<keyword evidence="7" id="KW-0437">Light-harvesting polypeptide</keyword>
<reference evidence="10" key="1">
    <citation type="submission" date="2021-01" db="EMBL/GenBank/DDBJ databases">
        <authorList>
            <person name="Corre E."/>
            <person name="Pelletier E."/>
            <person name="Niang G."/>
            <person name="Scheremetjew M."/>
            <person name="Finn R."/>
            <person name="Kale V."/>
            <person name="Holt S."/>
            <person name="Cochrane G."/>
            <person name="Meng A."/>
            <person name="Brown T."/>
            <person name="Cohen L."/>
        </authorList>
    </citation>
    <scope>NUCLEOTIDE SEQUENCE</scope>
    <source>
        <strain evidence="10">CCMP 410</strain>
    </source>
</reference>
<accession>A0A7S1YFH7</accession>
<dbReference type="Pfam" id="PF00504">
    <property type="entry name" value="Chloroa_b-bind"/>
    <property type="match status" value="1"/>
</dbReference>
<evidence type="ECO:0000313" key="10">
    <source>
        <dbReference type="EMBL" id="CAD9296306.1"/>
    </source>
</evidence>
<evidence type="ECO:0000256" key="7">
    <source>
        <dbReference type="ARBA" id="ARBA00023243"/>
    </source>
</evidence>
<dbReference type="GO" id="GO:0009765">
    <property type="term" value="P:photosynthesis, light harvesting"/>
    <property type="evidence" value="ECO:0007669"/>
    <property type="project" value="InterPro"/>
</dbReference>
<dbReference type="GO" id="GO:0009507">
    <property type="term" value="C:chloroplast"/>
    <property type="evidence" value="ECO:0007669"/>
    <property type="project" value="UniProtKB-SubCell"/>
</dbReference>
<evidence type="ECO:0000256" key="6">
    <source>
        <dbReference type="ARBA" id="ARBA00022640"/>
    </source>
</evidence>
<dbReference type="InterPro" id="IPR022796">
    <property type="entry name" value="Chloroa_b-bind"/>
</dbReference>
<organism evidence="10">
    <name type="scientific">Grammatophora oceanica</name>
    <dbReference type="NCBI Taxonomy" id="210454"/>
    <lineage>
        <taxon>Eukaryota</taxon>
        <taxon>Sar</taxon>
        <taxon>Stramenopiles</taxon>
        <taxon>Ochrophyta</taxon>
        <taxon>Bacillariophyta</taxon>
        <taxon>Fragilariophyceae</taxon>
        <taxon>Fragilariophycidae</taxon>
        <taxon>Rhabdonematales</taxon>
        <taxon>Grammatophoraceae</taxon>
        <taxon>Grammatophora</taxon>
    </lineage>
</organism>
<keyword evidence="4" id="KW-0150">Chloroplast</keyword>
<keyword evidence="6" id="KW-0934">Plastid</keyword>
<evidence type="ECO:0000256" key="8">
    <source>
        <dbReference type="PIRSR" id="PIRSR601344-1"/>
    </source>
</evidence>
<comment type="function">
    <text evidence="1">The light-harvesting complex (LHC) functions as a light receptor, it captures and delivers excitation energy to photosystems with which it is closely associated. Energy is transferred from the carotenoid and chlorophyll C (or B) to chlorophyll A and the photosynthetic reaction centers where it is used to synthesize ATP and reducing power.</text>
</comment>
<feature type="binding site" description="axial binding residue" evidence="8">
    <location>
        <position position="133"/>
    </location>
    <ligand>
        <name>chlorophyll b</name>
        <dbReference type="ChEBI" id="CHEBI:61721"/>
        <label>1</label>
    </ligand>
    <ligandPart>
        <name>Mg</name>
        <dbReference type="ChEBI" id="CHEBI:25107"/>
    </ligandPart>
</feature>
<dbReference type="InterPro" id="IPR001344">
    <property type="entry name" value="Chloro_AB-bd_pln"/>
</dbReference>
<keyword evidence="9" id="KW-0732">Signal</keyword>
<dbReference type="GO" id="GO:0030076">
    <property type="term" value="C:light-harvesting complex"/>
    <property type="evidence" value="ECO:0007669"/>
    <property type="project" value="UniProtKB-KW"/>
</dbReference>
<dbReference type="PANTHER" id="PTHR21649">
    <property type="entry name" value="CHLOROPHYLL A/B BINDING PROTEIN"/>
    <property type="match status" value="1"/>
</dbReference>